<evidence type="ECO:0000313" key="9">
    <source>
        <dbReference type="Proteomes" id="UP001221757"/>
    </source>
</evidence>
<dbReference type="Proteomes" id="UP001221757">
    <property type="component" value="Unassembled WGS sequence"/>
</dbReference>
<feature type="domain" description="FAD-binding" evidence="6">
    <location>
        <begin position="7"/>
        <end position="353"/>
    </location>
</feature>
<dbReference type="PANTHER" id="PTHR43004:SF19">
    <property type="entry name" value="BINDING MONOOXYGENASE, PUTATIVE (JCVI)-RELATED"/>
    <property type="match status" value="1"/>
</dbReference>
<comment type="cofactor">
    <cofactor evidence="1">
        <name>FAD</name>
        <dbReference type="ChEBI" id="CHEBI:57692"/>
    </cofactor>
</comment>
<protein>
    <submittedName>
        <fullName evidence="8">FAD binding domain-containing protein</fullName>
    </submittedName>
</protein>
<dbReference type="Pfam" id="PF01494">
    <property type="entry name" value="FAD_binding_3"/>
    <property type="match status" value="1"/>
</dbReference>
<dbReference type="Gene3D" id="3.50.50.60">
    <property type="entry name" value="FAD/NAD(P)-binding domain"/>
    <property type="match status" value="1"/>
</dbReference>
<reference evidence="8" key="1">
    <citation type="submission" date="2023-03" db="EMBL/GenBank/DDBJ databases">
        <title>Massive genome expansion in bonnet fungi (Mycena s.s.) driven by repeated elements and novel gene families across ecological guilds.</title>
        <authorList>
            <consortium name="Lawrence Berkeley National Laboratory"/>
            <person name="Harder C.B."/>
            <person name="Miyauchi S."/>
            <person name="Viragh M."/>
            <person name="Kuo A."/>
            <person name="Thoen E."/>
            <person name="Andreopoulos B."/>
            <person name="Lu D."/>
            <person name="Skrede I."/>
            <person name="Drula E."/>
            <person name="Henrissat B."/>
            <person name="Morin E."/>
            <person name="Kohler A."/>
            <person name="Barry K."/>
            <person name="LaButti K."/>
            <person name="Morin E."/>
            <person name="Salamov A."/>
            <person name="Lipzen A."/>
            <person name="Mereny Z."/>
            <person name="Hegedus B."/>
            <person name="Baldrian P."/>
            <person name="Stursova M."/>
            <person name="Weitz H."/>
            <person name="Taylor A."/>
            <person name="Grigoriev I.V."/>
            <person name="Nagy L.G."/>
            <person name="Martin F."/>
            <person name="Kauserud H."/>
        </authorList>
    </citation>
    <scope>NUCLEOTIDE SEQUENCE</scope>
    <source>
        <strain evidence="8">CBHHK067</strain>
    </source>
</reference>
<dbReference type="Pfam" id="PF07976">
    <property type="entry name" value="Phe_hydrox_dim"/>
    <property type="match status" value="1"/>
</dbReference>
<evidence type="ECO:0000256" key="4">
    <source>
        <dbReference type="ARBA" id="ARBA00022827"/>
    </source>
</evidence>
<evidence type="ECO:0000313" key="8">
    <source>
        <dbReference type="EMBL" id="KAJ7703976.1"/>
    </source>
</evidence>
<dbReference type="PANTHER" id="PTHR43004">
    <property type="entry name" value="TRK SYSTEM POTASSIUM UPTAKE PROTEIN"/>
    <property type="match status" value="1"/>
</dbReference>
<sequence length="534" mass="57738">MPHPHPPVLIVGAGPSGLVLALILLKNGVPVRIIDKERTHRIGSRGPGLHPRTLEMYAMLGVLNDILNSAGKIVPTASYDFGELVPKSTMLLLKYHEATPDANTVALNQDRHEEILRAHLAKLSCTVELGAELRSFEQSADSVAAWIVKTVEDGTQSEETATFDWLVGTDGAHSVVRKQLGLSFLGETRPEIIAALGDIKVEEGLDPNFWHRWNVGPKMILMRPHGVTSTMFNFMFTGRSEHLMNKALTSDEFAEEFYSLTGRRDVKFGEATWMSNYRPNIRMVDRMHQGRVFVAGDAAHCHSPAGGQGLNSSVQDSDNLGWKLARLVHKGLAPTELLDTYNEERLRVIAHMLGLTTALFDRGDAMRMLGVNYRGSSIICQAAGAAGAESDPYAEAAGAPVQAAYRAPDAPELVPAGTQGAATRLFEVFSVLAHTVLVFGGDTDARAPVVDALARFPPGIVRAVLLLGHGHAVPGDAPKFGAVFEDRAGHAYRGYSVDADALTVVVVRPDGVVGVVASNVEAMEQYFHRILTPV</sequence>
<dbReference type="InterPro" id="IPR012941">
    <property type="entry name" value="Phe_hydrox_C_dim_dom"/>
</dbReference>
<dbReference type="InterPro" id="IPR050641">
    <property type="entry name" value="RIFMO-like"/>
</dbReference>
<dbReference type="PRINTS" id="PR00420">
    <property type="entry name" value="RNGMNOXGNASE"/>
</dbReference>
<comment type="similarity">
    <text evidence="2">Belongs to the PheA/TfdB FAD monooxygenase family.</text>
</comment>
<gene>
    <name evidence="8" type="ORF">B0H17DRAFT_1040292</name>
</gene>
<dbReference type="GO" id="GO:0071949">
    <property type="term" value="F:FAD binding"/>
    <property type="evidence" value="ECO:0007669"/>
    <property type="project" value="InterPro"/>
</dbReference>
<dbReference type="AlphaFoldDB" id="A0AAD7GS12"/>
<evidence type="ECO:0000256" key="2">
    <source>
        <dbReference type="ARBA" id="ARBA00007801"/>
    </source>
</evidence>
<name>A0AAD7GS12_MYCRO</name>
<evidence type="ECO:0000256" key="3">
    <source>
        <dbReference type="ARBA" id="ARBA00022630"/>
    </source>
</evidence>
<dbReference type="GO" id="GO:0016709">
    <property type="term" value="F:oxidoreductase activity, acting on paired donors, with incorporation or reduction of molecular oxygen, NAD(P)H as one donor, and incorporation of one atom of oxygen"/>
    <property type="evidence" value="ECO:0007669"/>
    <property type="project" value="UniProtKB-ARBA"/>
</dbReference>
<organism evidence="8 9">
    <name type="scientific">Mycena rosella</name>
    <name type="common">Pink bonnet</name>
    <name type="synonym">Agaricus rosellus</name>
    <dbReference type="NCBI Taxonomy" id="1033263"/>
    <lineage>
        <taxon>Eukaryota</taxon>
        <taxon>Fungi</taxon>
        <taxon>Dikarya</taxon>
        <taxon>Basidiomycota</taxon>
        <taxon>Agaricomycotina</taxon>
        <taxon>Agaricomycetes</taxon>
        <taxon>Agaricomycetidae</taxon>
        <taxon>Agaricales</taxon>
        <taxon>Marasmiineae</taxon>
        <taxon>Mycenaceae</taxon>
        <taxon>Mycena</taxon>
    </lineage>
</organism>
<dbReference type="InterPro" id="IPR036249">
    <property type="entry name" value="Thioredoxin-like_sf"/>
</dbReference>
<evidence type="ECO:0000259" key="7">
    <source>
        <dbReference type="Pfam" id="PF07976"/>
    </source>
</evidence>
<accession>A0AAD7GS12</accession>
<evidence type="ECO:0000259" key="6">
    <source>
        <dbReference type="Pfam" id="PF01494"/>
    </source>
</evidence>
<keyword evidence="4" id="KW-0274">FAD</keyword>
<dbReference type="InterPro" id="IPR038220">
    <property type="entry name" value="PHOX_C_sf"/>
</dbReference>
<dbReference type="SUPFAM" id="SSF51905">
    <property type="entry name" value="FAD/NAD(P)-binding domain"/>
    <property type="match status" value="1"/>
</dbReference>
<keyword evidence="3" id="KW-0285">Flavoprotein</keyword>
<dbReference type="SUPFAM" id="SSF52833">
    <property type="entry name" value="Thioredoxin-like"/>
    <property type="match status" value="1"/>
</dbReference>
<keyword evidence="5" id="KW-0560">Oxidoreductase</keyword>
<keyword evidence="9" id="KW-1185">Reference proteome</keyword>
<proteinExistence type="inferred from homology"/>
<dbReference type="Gene3D" id="3.40.30.20">
    <property type="match status" value="1"/>
</dbReference>
<dbReference type="EMBL" id="JARKIE010000011">
    <property type="protein sequence ID" value="KAJ7703976.1"/>
    <property type="molecule type" value="Genomic_DNA"/>
</dbReference>
<comment type="caution">
    <text evidence="8">The sequence shown here is derived from an EMBL/GenBank/DDBJ whole genome shotgun (WGS) entry which is preliminary data.</text>
</comment>
<evidence type="ECO:0000256" key="5">
    <source>
        <dbReference type="ARBA" id="ARBA00023002"/>
    </source>
</evidence>
<feature type="domain" description="Phenol hydroxylase-like C-terminal dimerisation" evidence="7">
    <location>
        <begin position="485"/>
        <end position="532"/>
    </location>
</feature>
<dbReference type="InterPro" id="IPR036188">
    <property type="entry name" value="FAD/NAD-bd_sf"/>
</dbReference>
<dbReference type="Gene3D" id="3.30.70.2450">
    <property type="match status" value="1"/>
</dbReference>
<evidence type="ECO:0000256" key="1">
    <source>
        <dbReference type="ARBA" id="ARBA00001974"/>
    </source>
</evidence>
<dbReference type="InterPro" id="IPR002938">
    <property type="entry name" value="FAD-bd"/>
</dbReference>